<dbReference type="GO" id="GO:0070041">
    <property type="term" value="F:rRNA (uridine-C5-)-methyltransferase activity"/>
    <property type="evidence" value="ECO:0007669"/>
    <property type="project" value="TreeGrafter"/>
</dbReference>
<feature type="binding site" evidence="4">
    <location>
        <position position="320"/>
    </location>
    <ligand>
        <name>S-adenosyl-L-methionine</name>
        <dbReference type="ChEBI" id="CHEBI:59789"/>
    </ligand>
</feature>
<dbReference type="EMBL" id="JAHGAW010000007">
    <property type="protein sequence ID" value="MBT2187680.1"/>
    <property type="molecule type" value="Genomic_DNA"/>
</dbReference>
<keyword evidence="1 4" id="KW-0489">Methyltransferase</keyword>
<feature type="binding site" evidence="4">
    <location>
        <position position="297"/>
    </location>
    <ligand>
        <name>S-adenosyl-L-methionine</name>
        <dbReference type="ChEBI" id="CHEBI:59789"/>
    </ligand>
</feature>
<feature type="binding site" evidence="4">
    <location>
        <position position="366"/>
    </location>
    <ligand>
        <name>S-adenosyl-L-methionine</name>
        <dbReference type="ChEBI" id="CHEBI:59789"/>
    </ligand>
</feature>
<keyword evidence="7" id="KW-1185">Reference proteome</keyword>
<dbReference type="InterPro" id="IPR029063">
    <property type="entry name" value="SAM-dependent_MTases_sf"/>
</dbReference>
<dbReference type="PROSITE" id="PS51687">
    <property type="entry name" value="SAM_MT_RNA_M5U"/>
    <property type="match status" value="1"/>
</dbReference>
<dbReference type="Gene3D" id="3.40.50.150">
    <property type="entry name" value="Vaccinia Virus protein VP39"/>
    <property type="match status" value="1"/>
</dbReference>
<name>A0A9X1IS13_9SPHN</name>
<dbReference type="PROSITE" id="PS01230">
    <property type="entry name" value="TRMA_1"/>
    <property type="match status" value="1"/>
</dbReference>
<organism evidence="6 7">
    <name type="scientific">Sphingobium nicotianae</name>
    <dbReference type="NCBI Taxonomy" id="2782607"/>
    <lineage>
        <taxon>Bacteria</taxon>
        <taxon>Pseudomonadati</taxon>
        <taxon>Pseudomonadota</taxon>
        <taxon>Alphaproteobacteria</taxon>
        <taxon>Sphingomonadales</taxon>
        <taxon>Sphingomonadaceae</taxon>
        <taxon>Sphingobium</taxon>
    </lineage>
</organism>
<sequence>MAARRDGAPRRRRLRRRRFRCAHPRSIGERPVSDTDLIVRIAARGDGVTADGRHVPLSAPGDRLLSGGGLAKGPHHVDPPCRHFPECGGCQLQQLSDEAFADYVRDRVAGALTGQGLTAQEITPPHISPPRTRRRASLRALKLGKRNVQFGFSSQGSHRMIDLQQCEILEPRLFALVAPLRALFARMLPDRQPGEADLTLVEEGVDVVLTGLAAKSLAETEMLLDFAQQNRLARLMLIEDDAPLTLWEPDPATVRFGDIPVAFPPRAFLQATRDGEAALVEEVRHALGDAKMVADLFAGLGTFALSLANDVPGRKVYAAEAARDLVLALQSGGNRLPGRIFPEHRDLFRRPLTPKELDRFDAVILDPPRAGARDQVEQLAASQTPLIVYVSCNPASFARDAATLVQGGYAIERVKPVGQFRWSTHVELVATFRRVT</sequence>
<keyword evidence="2 4" id="KW-0808">Transferase</keyword>
<evidence type="ECO:0000256" key="3">
    <source>
        <dbReference type="ARBA" id="ARBA00022691"/>
    </source>
</evidence>
<dbReference type="PANTHER" id="PTHR11061">
    <property type="entry name" value="RNA M5U METHYLTRANSFERASE"/>
    <property type="match status" value="1"/>
</dbReference>
<dbReference type="InterPro" id="IPR010280">
    <property type="entry name" value="U5_MeTrfase_fam"/>
</dbReference>
<dbReference type="PANTHER" id="PTHR11061:SF49">
    <property type="entry name" value="23S RRNA (URACIL(1939)-C(5))-METHYLTRANSFERASE RLMD"/>
    <property type="match status" value="1"/>
</dbReference>
<feature type="active site" evidence="5">
    <location>
        <position position="392"/>
    </location>
</feature>
<dbReference type="CDD" id="cd02440">
    <property type="entry name" value="AdoMet_MTases"/>
    <property type="match status" value="1"/>
</dbReference>
<gene>
    <name evidence="6" type="ORF">KK488_12070</name>
</gene>
<dbReference type="SUPFAM" id="SSF53335">
    <property type="entry name" value="S-adenosyl-L-methionine-dependent methyltransferases"/>
    <property type="match status" value="1"/>
</dbReference>
<protein>
    <submittedName>
        <fullName evidence="6">Class I SAM-dependent RNA methyltransferase</fullName>
    </submittedName>
</protein>
<feature type="active site" description="Nucleophile" evidence="4">
    <location>
        <position position="392"/>
    </location>
</feature>
<evidence type="ECO:0000256" key="4">
    <source>
        <dbReference type="PROSITE-ProRule" id="PRU01024"/>
    </source>
</evidence>
<proteinExistence type="inferred from homology"/>
<accession>A0A9X1IS13</accession>
<dbReference type="Pfam" id="PF05958">
    <property type="entry name" value="tRNA_U5-meth_tr"/>
    <property type="match status" value="1"/>
</dbReference>
<dbReference type="InterPro" id="IPR030390">
    <property type="entry name" value="MeTrfase_TrmA_AS"/>
</dbReference>
<keyword evidence="3 4" id="KW-0949">S-adenosyl-L-methionine</keyword>
<feature type="binding site" evidence="4">
    <location>
        <position position="270"/>
    </location>
    <ligand>
        <name>S-adenosyl-L-methionine</name>
        <dbReference type="ChEBI" id="CHEBI:59789"/>
    </ligand>
</feature>
<dbReference type="AlphaFoldDB" id="A0A9X1IS13"/>
<comment type="similarity">
    <text evidence="4">Belongs to the class I-like SAM-binding methyltransferase superfamily. RNA M5U methyltransferase family.</text>
</comment>
<reference evidence="6" key="1">
    <citation type="submission" date="2021-05" db="EMBL/GenBank/DDBJ databases">
        <title>Genome of Sphingobium sp. strain.</title>
        <authorList>
            <person name="Fan R."/>
        </authorList>
    </citation>
    <scope>NUCLEOTIDE SEQUENCE</scope>
    <source>
        <strain evidence="6">H33</strain>
    </source>
</reference>
<evidence type="ECO:0000313" key="6">
    <source>
        <dbReference type="EMBL" id="MBT2187680.1"/>
    </source>
</evidence>
<evidence type="ECO:0000256" key="2">
    <source>
        <dbReference type="ARBA" id="ARBA00022679"/>
    </source>
</evidence>
<evidence type="ECO:0000313" key="7">
    <source>
        <dbReference type="Proteomes" id="UP001138757"/>
    </source>
</evidence>
<dbReference type="Proteomes" id="UP001138757">
    <property type="component" value="Unassembled WGS sequence"/>
</dbReference>
<evidence type="ECO:0000256" key="1">
    <source>
        <dbReference type="ARBA" id="ARBA00022603"/>
    </source>
</evidence>
<dbReference type="GO" id="GO:0070475">
    <property type="term" value="P:rRNA base methylation"/>
    <property type="evidence" value="ECO:0007669"/>
    <property type="project" value="TreeGrafter"/>
</dbReference>
<evidence type="ECO:0000256" key="5">
    <source>
        <dbReference type="PROSITE-ProRule" id="PRU10015"/>
    </source>
</evidence>
<dbReference type="Gene3D" id="2.40.50.1070">
    <property type="match status" value="1"/>
</dbReference>
<comment type="caution">
    <text evidence="6">The sequence shown here is derived from an EMBL/GenBank/DDBJ whole genome shotgun (WGS) entry which is preliminary data.</text>
</comment>